<evidence type="ECO:0000313" key="3">
    <source>
        <dbReference type="EMBL" id="EWC61049.1"/>
    </source>
</evidence>
<accession>W7J4J1</accession>
<dbReference type="Proteomes" id="UP000019277">
    <property type="component" value="Unassembled WGS sequence"/>
</dbReference>
<dbReference type="InterPro" id="IPR018960">
    <property type="entry name" value="DUF1990"/>
</dbReference>
<dbReference type="PANTHER" id="PTHR34202">
    <property type="entry name" value="UPF0548 PROTEIN"/>
    <property type="match status" value="1"/>
</dbReference>
<keyword evidence="4" id="KW-1185">Reference proteome</keyword>
<proteinExistence type="predicted"/>
<feature type="domain" description="DUF1990" evidence="2">
    <location>
        <begin position="14"/>
        <end position="164"/>
    </location>
</feature>
<gene>
    <name evidence="3" type="ORF">UO65_3620</name>
</gene>
<dbReference type="Pfam" id="PF09348">
    <property type="entry name" value="DUF1990"/>
    <property type="match status" value="1"/>
</dbReference>
<dbReference type="STRING" id="909613.UO65_3620"/>
<evidence type="ECO:0000313" key="4">
    <source>
        <dbReference type="Proteomes" id="UP000019277"/>
    </source>
</evidence>
<dbReference type="RefSeq" id="WP_233427708.1">
    <property type="nucleotide sequence ID" value="NZ_AYXG01000131.1"/>
</dbReference>
<feature type="region of interest" description="Disordered" evidence="1">
    <location>
        <begin position="1"/>
        <end position="21"/>
    </location>
</feature>
<comment type="caution">
    <text evidence="3">The sequence shown here is derived from an EMBL/GenBank/DDBJ whole genome shotgun (WGS) entry which is preliminary data.</text>
</comment>
<sequence>MKRLDPRGVPDTPTYPEVGATAGEPPVGYRVVEVSRRLPAGADFSAAVEDLMRWRVHERAGFRVAASTESAVAGSVVVLRLGLVLRIPCRVIYVVDEPDRRGFAYGTLPGNPVSGEEVFLLHRGADGRVTFRITAFSRPASVLSRASGAVGRGFQDFMTRRYLKGV</sequence>
<organism evidence="3 4">
    <name type="scientific">Actinokineospora spheciospongiae</name>
    <dbReference type="NCBI Taxonomy" id="909613"/>
    <lineage>
        <taxon>Bacteria</taxon>
        <taxon>Bacillati</taxon>
        <taxon>Actinomycetota</taxon>
        <taxon>Actinomycetes</taxon>
        <taxon>Pseudonocardiales</taxon>
        <taxon>Pseudonocardiaceae</taxon>
        <taxon>Actinokineospora</taxon>
    </lineage>
</organism>
<dbReference type="AlphaFoldDB" id="W7J4J1"/>
<dbReference type="PIRSF" id="PIRSF010260">
    <property type="entry name" value="UCP010260"/>
    <property type="match status" value="1"/>
</dbReference>
<dbReference type="EMBL" id="AYXG01000131">
    <property type="protein sequence ID" value="EWC61049.1"/>
    <property type="molecule type" value="Genomic_DNA"/>
</dbReference>
<evidence type="ECO:0000256" key="1">
    <source>
        <dbReference type="SAM" id="MobiDB-lite"/>
    </source>
</evidence>
<evidence type="ECO:0000259" key="2">
    <source>
        <dbReference type="Pfam" id="PF09348"/>
    </source>
</evidence>
<dbReference type="InterPro" id="IPR014457">
    <property type="entry name" value="UCP010260"/>
</dbReference>
<protein>
    <recommendedName>
        <fullName evidence="2">DUF1990 domain-containing protein</fullName>
    </recommendedName>
</protein>
<dbReference type="PANTHER" id="PTHR34202:SF1">
    <property type="entry name" value="UPF0548 PROTEIN"/>
    <property type="match status" value="1"/>
</dbReference>
<reference evidence="3 4" key="1">
    <citation type="journal article" date="2014" name="Genome Announc.">
        <title>Draft Genome Sequence of the Antitrypanosomally Active Sponge-Associated Bacterium Actinokineospora sp. Strain EG49.</title>
        <authorList>
            <person name="Harjes J."/>
            <person name="Ryu T."/>
            <person name="Abdelmohsen U.R."/>
            <person name="Moitinho-Silva L."/>
            <person name="Horn H."/>
            <person name="Ravasi T."/>
            <person name="Hentschel U."/>
        </authorList>
    </citation>
    <scope>NUCLEOTIDE SEQUENCE [LARGE SCALE GENOMIC DNA]</scope>
    <source>
        <strain evidence="3 4">EG49</strain>
    </source>
</reference>
<dbReference type="PATRIC" id="fig|909613.9.peg.3621"/>
<name>W7J4J1_9PSEU</name>
<dbReference type="eggNOG" id="COG4762">
    <property type="taxonomic scope" value="Bacteria"/>
</dbReference>